<reference evidence="9 10" key="1">
    <citation type="submission" date="2021-03" db="EMBL/GenBank/DDBJ databases">
        <title>Sequencing the genomes of 1000 actinobacteria strains.</title>
        <authorList>
            <person name="Klenk H.-P."/>
        </authorList>
    </citation>
    <scope>NUCLEOTIDE SEQUENCE [LARGE SCALE GENOMIC DNA]</scope>
    <source>
        <strain evidence="9 10">DSM 24221</strain>
    </source>
</reference>
<evidence type="ECO:0000256" key="5">
    <source>
        <dbReference type="ARBA" id="ARBA00022692"/>
    </source>
</evidence>
<evidence type="ECO:0000256" key="6">
    <source>
        <dbReference type="ARBA" id="ARBA00022989"/>
    </source>
</evidence>
<dbReference type="Proteomes" id="UP001519362">
    <property type="component" value="Unassembled WGS sequence"/>
</dbReference>
<organism evidence="9 10">
    <name type="scientific">Microbacterium amylolyticum</name>
    <dbReference type="NCBI Taxonomy" id="936337"/>
    <lineage>
        <taxon>Bacteria</taxon>
        <taxon>Bacillati</taxon>
        <taxon>Actinomycetota</taxon>
        <taxon>Actinomycetes</taxon>
        <taxon>Micrococcales</taxon>
        <taxon>Microbacteriaceae</taxon>
        <taxon>Microbacterium</taxon>
    </lineage>
</organism>
<name>A0ABS4ZHY6_9MICO</name>
<keyword evidence="5 8" id="KW-0812">Transmembrane</keyword>
<dbReference type="RefSeq" id="WP_165135929.1">
    <property type="nucleotide sequence ID" value="NZ_CP049253.1"/>
</dbReference>
<gene>
    <name evidence="9" type="ORF">JOF34_001214</name>
</gene>
<keyword evidence="3" id="KW-0813">Transport</keyword>
<proteinExistence type="inferred from homology"/>
<feature type="transmembrane region" description="Helical" evidence="8">
    <location>
        <begin position="172"/>
        <end position="197"/>
    </location>
</feature>
<dbReference type="EMBL" id="JAGIOL010000001">
    <property type="protein sequence ID" value="MBP2436628.1"/>
    <property type="molecule type" value="Genomic_DNA"/>
</dbReference>
<dbReference type="InterPro" id="IPR002549">
    <property type="entry name" value="AI-2E-like"/>
</dbReference>
<feature type="transmembrane region" description="Helical" evidence="8">
    <location>
        <begin position="293"/>
        <end position="311"/>
    </location>
</feature>
<dbReference type="Pfam" id="PF01594">
    <property type="entry name" value="AI-2E_transport"/>
    <property type="match status" value="1"/>
</dbReference>
<keyword evidence="10" id="KW-1185">Reference proteome</keyword>
<comment type="similarity">
    <text evidence="2">Belongs to the autoinducer-2 exporter (AI-2E) (TC 2.A.86) family.</text>
</comment>
<evidence type="ECO:0000256" key="7">
    <source>
        <dbReference type="ARBA" id="ARBA00023136"/>
    </source>
</evidence>
<evidence type="ECO:0000256" key="3">
    <source>
        <dbReference type="ARBA" id="ARBA00022448"/>
    </source>
</evidence>
<feature type="transmembrane region" description="Helical" evidence="8">
    <location>
        <begin position="332"/>
        <end position="362"/>
    </location>
</feature>
<sequence length="383" mass="41172">MFGNNRRTPPAVAREIVKKAEAPRSLWRDHFGTLATRSVQIIAIGVFAAALVWSLHTITVVVIPVILALIFAAAFEPIMRRLRLVMPSLLATVIVLLAIVGVIGGVIWAMVRAILAQWNDLYTSAESGVQQILVWVNELPFAPDEEQLLEWWQSIQDFVLSAQFGSAVGSGALAGVSAIASFVTGLVLMTVVLFFFLKDGPQIWTFLIRPFEGGWRDRMERVGSKSVSTLGAYVRGTAAVAAVDAIGIGVGLAILQVPMWFPLMLVVFLLSFIPIVGATLAGILAALVGLVDGGLWTAIIIVIIVIGVNQLESNFLQPVLMGRTLKLHALAILVALMVGTVLAGILGAVLAVPLAAVAWGIIQVWDGENLPARWARPKEKKEL</sequence>
<evidence type="ECO:0000256" key="4">
    <source>
        <dbReference type="ARBA" id="ARBA00022475"/>
    </source>
</evidence>
<feature type="transmembrane region" description="Helical" evidence="8">
    <location>
        <begin position="89"/>
        <end position="111"/>
    </location>
</feature>
<comment type="caution">
    <text evidence="9">The sequence shown here is derived from an EMBL/GenBank/DDBJ whole genome shotgun (WGS) entry which is preliminary data.</text>
</comment>
<protein>
    <submittedName>
        <fullName evidence="9">PurR-regulated permease PerM</fullName>
    </submittedName>
</protein>
<keyword evidence="4" id="KW-1003">Cell membrane</keyword>
<evidence type="ECO:0000256" key="1">
    <source>
        <dbReference type="ARBA" id="ARBA00004651"/>
    </source>
</evidence>
<feature type="transmembrane region" description="Helical" evidence="8">
    <location>
        <begin position="58"/>
        <end position="77"/>
    </location>
</feature>
<evidence type="ECO:0000313" key="10">
    <source>
        <dbReference type="Proteomes" id="UP001519362"/>
    </source>
</evidence>
<evidence type="ECO:0000256" key="2">
    <source>
        <dbReference type="ARBA" id="ARBA00009773"/>
    </source>
</evidence>
<keyword evidence="7 8" id="KW-0472">Membrane</keyword>
<accession>A0ABS4ZHY6</accession>
<keyword evidence="6 8" id="KW-1133">Transmembrane helix</keyword>
<comment type="subcellular location">
    <subcellularLocation>
        <location evidence="1">Cell membrane</location>
        <topology evidence="1">Multi-pass membrane protein</topology>
    </subcellularLocation>
</comment>
<evidence type="ECO:0000256" key="8">
    <source>
        <dbReference type="SAM" id="Phobius"/>
    </source>
</evidence>
<dbReference type="PANTHER" id="PTHR21716:SF53">
    <property type="entry name" value="PERMEASE PERM-RELATED"/>
    <property type="match status" value="1"/>
</dbReference>
<feature type="transmembrane region" description="Helical" evidence="8">
    <location>
        <begin position="263"/>
        <end position="287"/>
    </location>
</feature>
<evidence type="ECO:0000313" key="9">
    <source>
        <dbReference type="EMBL" id="MBP2436628.1"/>
    </source>
</evidence>
<dbReference type="PANTHER" id="PTHR21716">
    <property type="entry name" value="TRANSMEMBRANE PROTEIN"/>
    <property type="match status" value="1"/>
</dbReference>